<reference evidence="3" key="1">
    <citation type="journal article" date="2017" name="Front. Plant Sci.">
        <title>Climate Clever Clovers: New Paradigm to Reduce the Environmental Footprint of Ruminants by Breeding Low Methanogenic Forages Utilizing Haplotype Variation.</title>
        <authorList>
            <person name="Kaur P."/>
            <person name="Appels R."/>
            <person name="Bayer P.E."/>
            <person name="Keeble-Gagnere G."/>
            <person name="Wang J."/>
            <person name="Hirakawa H."/>
            <person name="Shirasawa K."/>
            <person name="Vercoe P."/>
            <person name="Stefanova K."/>
            <person name="Durmic Z."/>
            <person name="Nichols P."/>
            <person name="Revell C."/>
            <person name="Isobe S.N."/>
            <person name="Edwards D."/>
            <person name="Erskine W."/>
        </authorList>
    </citation>
    <scope>NUCLEOTIDE SEQUENCE [LARGE SCALE GENOMIC DNA]</scope>
    <source>
        <strain evidence="3">cv. Daliak</strain>
    </source>
</reference>
<evidence type="ECO:0000313" key="3">
    <source>
        <dbReference type="Proteomes" id="UP000242715"/>
    </source>
</evidence>
<evidence type="ECO:0000313" key="2">
    <source>
        <dbReference type="EMBL" id="GAU42978.1"/>
    </source>
</evidence>
<protein>
    <submittedName>
        <fullName evidence="2">Uncharacterized protein</fullName>
    </submittedName>
</protein>
<dbReference type="Proteomes" id="UP000242715">
    <property type="component" value="Unassembled WGS sequence"/>
</dbReference>
<keyword evidence="3" id="KW-1185">Reference proteome</keyword>
<feature type="compositionally biased region" description="Low complexity" evidence="1">
    <location>
        <begin position="32"/>
        <end position="54"/>
    </location>
</feature>
<gene>
    <name evidence="2" type="ORF">TSUD_188510</name>
</gene>
<accession>A0A2Z6NE63</accession>
<proteinExistence type="predicted"/>
<name>A0A2Z6NE63_TRISU</name>
<dbReference type="EMBL" id="DF973950">
    <property type="protein sequence ID" value="GAU42978.1"/>
    <property type="molecule type" value="Genomic_DNA"/>
</dbReference>
<organism evidence="2 3">
    <name type="scientific">Trifolium subterraneum</name>
    <name type="common">Subterranean clover</name>
    <dbReference type="NCBI Taxonomy" id="3900"/>
    <lineage>
        <taxon>Eukaryota</taxon>
        <taxon>Viridiplantae</taxon>
        <taxon>Streptophyta</taxon>
        <taxon>Embryophyta</taxon>
        <taxon>Tracheophyta</taxon>
        <taxon>Spermatophyta</taxon>
        <taxon>Magnoliopsida</taxon>
        <taxon>eudicotyledons</taxon>
        <taxon>Gunneridae</taxon>
        <taxon>Pentapetalae</taxon>
        <taxon>rosids</taxon>
        <taxon>fabids</taxon>
        <taxon>Fabales</taxon>
        <taxon>Fabaceae</taxon>
        <taxon>Papilionoideae</taxon>
        <taxon>50 kb inversion clade</taxon>
        <taxon>NPAAA clade</taxon>
        <taxon>Hologalegina</taxon>
        <taxon>IRL clade</taxon>
        <taxon>Trifolieae</taxon>
        <taxon>Trifolium</taxon>
    </lineage>
</organism>
<evidence type="ECO:0000256" key="1">
    <source>
        <dbReference type="SAM" id="MobiDB-lite"/>
    </source>
</evidence>
<feature type="compositionally biased region" description="Polar residues" evidence="1">
    <location>
        <begin position="66"/>
        <end position="75"/>
    </location>
</feature>
<sequence length="95" mass="10267">MQSMSGGQFSPIPKAMLDMLAKMTLEEEAEGSSNPTTAASTTNDTNTHNNQHNPHAAKRKFHRIQGTPQNSNVLEINQCTPTTKADLVDKVCLGS</sequence>
<feature type="region of interest" description="Disordered" evidence="1">
    <location>
        <begin position="20"/>
        <end position="75"/>
    </location>
</feature>
<dbReference type="AlphaFoldDB" id="A0A2Z6NE63"/>